<dbReference type="InterPro" id="IPR000847">
    <property type="entry name" value="LysR_HTH_N"/>
</dbReference>
<dbReference type="SUPFAM" id="SSF46785">
    <property type="entry name" value="Winged helix' DNA-binding domain"/>
    <property type="match status" value="1"/>
</dbReference>
<evidence type="ECO:0000256" key="1">
    <source>
        <dbReference type="ARBA" id="ARBA00009437"/>
    </source>
</evidence>
<evidence type="ECO:0000256" key="4">
    <source>
        <dbReference type="ARBA" id="ARBA00023163"/>
    </source>
</evidence>
<dbReference type="Pfam" id="PF03466">
    <property type="entry name" value="LysR_substrate"/>
    <property type="match status" value="1"/>
</dbReference>
<keyword evidence="3" id="KW-0238">DNA-binding</keyword>
<comment type="caution">
    <text evidence="6">The sequence shown here is derived from an EMBL/GenBank/DDBJ whole genome shotgun (WGS) entry which is preliminary data.</text>
</comment>
<dbReference type="Pfam" id="PF00126">
    <property type="entry name" value="HTH_1"/>
    <property type="match status" value="1"/>
</dbReference>
<dbReference type="SUPFAM" id="SSF53850">
    <property type="entry name" value="Periplasmic binding protein-like II"/>
    <property type="match status" value="1"/>
</dbReference>
<dbReference type="EMBL" id="JAHBCL010000021">
    <property type="protein sequence ID" value="MBS7527526.1"/>
    <property type="molecule type" value="Genomic_DNA"/>
</dbReference>
<dbReference type="InterPro" id="IPR005119">
    <property type="entry name" value="LysR_subst-bd"/>
</dbReference>
<dbReference type="Proteomes" id="UP000746471">
    <property type="component" value="Unassembled WGS sequence"/>
</dbReference>
<dbReference type="PANTHER" id="PTHR30419">
    <property type="entry name" value="HTH-TYPE TRANSCRIPTIONAL REGULATOR YBHD"/>
    <property type="match status" value="1"/>
</dbReference>
<sequence>MDMQQIECALSVAKHLNFSEASYELMMNQSTVSKKIANLEKEIGFSLFDRSTHPISLTAMGQIFIEGAETLFEDYLQLLSNLSASSSELDKKLTIGSIGFSKSESIVNKIAEFKMIYPDVNIELIDGTTTPLVEGLLSKHLDIAIVSSMYSCECTDDLHCFKSDSRFLSASISKDPYYLIVHPDHPLASQKLVTYDDIAHVKLIMLDKRMDVYHNALNNLFAAENITPKIAMTSSSARDALTLVARNVGVAILSKKVAADASGVILVPFERPLIRDTQVLIRNERRKPEYATQLYQFLQSSTGDH</sequence>
<accession>A0ABS5PT53</accession>
<name>A0ABS5PT53_9FIRM</name>
<dbReference type="Gene3D" id="3.40.190.290">
    <property type="match status" value="1"/>
</dbReference>
<evidence type="ECO:0000256" key="3">
    <source>
        <dbReference type="ARBA" id="ARBA00023125"/>
    </source>
</evidence>
<dbReference type="CDD" id="cd05466">
    <property type="entry name" value="PBP2_LTTR_substrate"/>
    <property type="match status" value="1"/>
</dbReference>
<dbReference type="InterPro" id="IPR036390">
    <property type="entry name" value="WH_DNA-bd_sf"/>
</dbReference>
<evidence type="ECO:0000313" key="6">
    <source>
        <dbReference type="EMBL" id="MBS7527526.1"/>
    </source>
</evidence>
<reference evidence="6 7" key="1">
    <citation type="submission" date="2021-05" db="EMBL/GenBank/DDBJ databases">
        <title>Fusibacter ferrireducens sp. nov., an anaerobic, sulfur- and Fe-reducing bacterium isolated from the mangrove sediment.</title>
        <authorList>
            <person name="Qiu D."/>
        </authorList>
    </citation>
    <scope>NUCLEOTIDE SEQUENCE [LARGE SCALE GENOMIC DNA]</scope>
    <source>
        <strain evidence="6 7">DSM 12116</strain>
    </source>
</reference>
<gene>
    <name evidence="6" type="ORF">KHM83_12650</name>
</gene>
<keyword evidence="7" id="KW-1185">Reference proteome</keyword>
<organism evidence="6 7">
    <name type="scientific">Fusibacter paucivorans</name>
    <dbReference type="NCBI Taxonomy" id="76009"/>
    <lineage>
        <taxon>Bacteria</taxon>
        <taxon>Bacillati</taxon>
        <taxon>Bacillota</taxon>
        <taxon>Clostridia</taxon>
        <taxon>Eubacteriales</taxon>
        <taxon>Eubacteriales Family XII. Incertae Sedis</taxon>
        <taxon>Fusibacter</taxon>
    </lineage>
</organism>
<evidence type="ECO:0000259" key="5">
    <source>
        <dbReference type="PROSITE" id="PS50931"/>
    </source>
</evidence>
<evidence type="ECO:0000313" key="7">
    <source>
        <dbReference type="Proteomes" id="UP000746471"/>
    </source>
</evidence>
<keyword evidence="4" id="KW-0804">Transcription</keyword>
<evidence type="ECO:0000256" key="2">
    <source>
        <dbReference type="ARBA" id="ARBA00023015"/>
    </source>
</evidence>
<protein>
    <submittedName>
        <fullName evidence="6">LysR family transcriptional regulator</fullName>
    </submittedName>
</protein>
<feature type="domain" description="HTH lysR-type" evidence="5">
    <location>
        <begin position="1"/>
        <end position="58"/>
    </location>
</feature>
<dbReference type="InterPro" id="IPR036388">
    <property type="entry name" value="WH-like_DNA-bd_sf"/>
</dbReference>
<dbReference type="Gene3D" id="1.10.10.10">
    <property type="entry name" value="Winged helix-like DNA-binding domain superfamily/Winged helix DNA-binding domain"/>
    <property type="match status" value="1"/>
</dbReference>
<dbReference type="PRINTS" id="PR00039">
    <property type="entry name" value="HTHLYSR"/>
</dbReference>
<dbReference type="PROSITE" id="PS50931">
    <property type="entry name" value="HTH_LYSR"/>
    <property type="match status" value="1"/>
</dbReference>
<proteinExistence type="inferred from homology"/>
<dbReference type="InterPro" id="IPR050950">
    <property type="entry name" value="HTH-type_LysR_regulators"/>
</dbReference>
<keyword evidence="2" id="KW-0805">Transcription regulation</keyword>
<comment type="similarity">
    <text evidence="1">Belongs to the LysR transcriptional regulatory family.</text>
</comment>
<dbReference type="RefSeq" id="WP_213237388.1">
    <property type="nucleotide sequence ID" value="NZ_JAHBCL010000021.1"/>
</dbReference>